<dbReference type="Proteomes" id="UP000245699">
    <property type="component" value="Unassembled WGS sequence"/>
</dbReference>
<reference evidence="1 2" key="1">
    <citation type="journal article" date="2018" name="MBio">
        <title>Comparative Genomics Reveals the Core Gene Toolbox for the Fungus-Insect Symbiosis.</title>
        <authorList>
            <person name="Wang Y."/>
            <person name="Stata M."/>
            <person name="Wang W."/>
            <person name="Stajich J.E."/>
            <person name="White M.M."/>
            <person name="Moncalvo J.M."/>
        </authorList>
    </citation>
    <scope>NUCLEOTIDE SEQUENCE [LARGE SCALE GENOMIC DNA]</scope>
    <source>
        <strain evidence="1 2">AUS-77-4</strain>
    </source>
</reference>
<gene>
    <name evidence="1" type="ORF">BB559_003203</name>
</gene>
<evidence type="ECO:0000313" key="2">
    <source>
        <dbReference type="Proteomes" id="UP000245699"/>
    </source>
</evidence>
<proteinExistence type="predicted"/>
<protein>
    <submittedName>
        <fullName evidence="1">Uncharacterized protein</fullName>
    </submittedName>
</protein>
<organism evidence="1 2">
    <name type="scientific">Furculomyces boomerangus</name>
    <dbReference type="NCBI Taxonomy" id="61424"/>
    <lineage>
        <taxon>Eukaryota</taxon>
        <taxon>Fungi</taxon>
        <taxon>Fungi incertae sedis</taxon>
        <taxon>Zoopagomycota</taxon>
        <taxon>Kickxellomycotina</taxon>
        <taxon>Harpellomycetes</taxon>
        <taxon>Harpellales</taxon>
        <taxon>Harpellaceae</taxon>
        <taxon>Furculomyces</taxon>
    </lineage>
</organism>
<keyword evidence="2" id="KW-1185">Reference proteome</keyword>
<comment type="caution">
    <text evidence="1">The sequence shown here is derived from an EMBL/GenBank/DDBJ whole genome shotgun (WGS) entry which is preliminary data.</text>
</comment>
<accession>A0A2T9YMX8</accession>
<dbReference type="AlphaFoldDB" id="A0A2T9YMX8"/>
<name>A0A2T9YMX8_9FUNG</name>
<sequence>MPRPLANSCSEGVLVCIFFSLKFILSGSHRKLINLMKSVRKKEVVLPRRTAEVFIVDKNVNKN</sequence>
<dbReference type="EMBL" id="MBFT01000308">
    <property type="protein sequence ID" value="PVU93671.1"/>
    <property type="molecule type" value="Genomic_DNA"/>
</dbReference>
<evidence type="ECO:0000313" key="1">
    <source>
        <dbReference type="EMBL" id="PVU93671.1"/>
    </source>
</evidence>